<feature type="domain" description="Ketosynthase family 3 (KS3)" evidence="5">
    <location>
        <begin position="4"/>
        <end position="415"/>
    </location>
</feature>
<dbReference type="GO" id="GO:0005886">
    <property type="term" value="C:plasma membrane"/>
    <property type="evidence" value="ECO:0007669"/>
    <property type="project" value="TreeGrafter"/>
</dbReference>
<dbReference type="AlphaFoldDB" id="A0A4D8PXV4"/>
<evidence type="ECO:0000313" key="6">
    <source>
        <dbReference type="EMBL" id="QCO00276.1"/>
    </source>
</evidence>
<dbReference type="PANTHER" id="PTHR43775">
    <property type="entry name" value="FATTY ACID SYNTHASE"/>
    <property type="match status" value="1"/>
</dbReference>
<dbReference type="Pfam" id="PF02801">
    <property type="entry name" value="Ketoacyl-synt_C"/>
    <property type="match status" value="1"/>
</dbReference>
<gene>
    <name evidence="6" type="ORF">D3093_34150</name>
</gene>
<dbReference type="GO" id="GO:0005737">
    <property type="term" value="C:cytoplasm"/>
    <property type="evidence" value="ECO:0007669"/>
    <property type="project" value="TreeGrafter"/>
</dbReference>
<reference evidence="6 7" key="1">
    <citation type="submission" date="2018-09" db="EMBL/GenBank/DDBJ databases">
        <title>Whole genome based analysis of evolution and adaptive divergence in Indian and Brazilian strains of Azospirillum brasilense.</title>
        <authorList>
            <person name="Singh C."/>
            <person name="Tripathi A.K."/>
        </authorList>
    </citation>
    <scope>NUCLEOTIDE SEQUENCE [LARGE SCALE GENOMIC DNA]</scope>
    <source>
        <strain evidence="6 7">MTCC4035</strain>
        <plasmid evidence="6 7">p5</plasmid>
    </source>
</reference>
<proteinExistence type="inferred from homology"/>
<geneLocation type="plasmid" evidence="6 7">
    <name>p5</name>
</geneLocation>
<organism evidence="6 7">
    <name type="scientific">Azospirillum argentinense</name>
    <dbReference type="NCBI Taxonomy" id="2970906"/>
    <lineage>
        <taxon>Bacteria</taxon>
        <taxon>Pseudomonadati</taxon>
        <taxon>Pseudomonadota</taxon>
        <taxon>Alphaproteobacteria</taxon>
        <taxon>Rhodospirillales</taxon>
        <taxon>Azospirillaceae</taxon>
        <taxon>Azospirillum</taxon>
    </lineage>
</organism>
<dbReference type="PROSITE" id="PS00606">
    <property type="entry name" value="KS3_1"/>
    <property type="match status" value="1"/>
</dbReference>
<dbReference type="Gene3D" id="1.10.1240.100">
    <property type="match status" value="1"/>
</dbReference>
<dbReference type="InterPro" id="IPR016039">
    <property type="entry name" value="Thiolase-like"/>
</dbReference>
<name>A0A4D8PXV4_9PROT</name>
<dbReference type="PANTHER" id="PTHR43775:SF37">
    <property type="entry name" value="SI:DKEY-61P9.11"/>
    <property type="match status" value="1"/>
</dbReference>
<evidence type="ECO:0000256" key="1">
    <source>
        <dbReference type="ARBA" id="ARBA00022450"/>
    </source>
</evidence>
<keyword evidence="2" id="KW-0597">Phosphoprotein</keyword>
<dbReference type="GO" id="GO:0004312">
    <property type="term" value="F:fatty acid synthase activity"/>
    <property type="evidence" value="ECO:0007669"/>
    <property type="project" value="TreeGrafter"/>
</dbReference>
<dbReference type="RefSeq" id="WP_137118983.1">
    <property type="nucleotide sequence ID" value="NZ_CP032326.1"/>
</dbReference>
<accession>A0A4D8PXV4</accession>
<evidence type="ECO:0000259" key="5">
    <source>
        <dbReference type="PROSITE" id="PS52004"/>
    </source>
</evidence>
<evidence type="ECO:0000256" key="2">
    <source>
        <dbReference type="ARBA" id="ARBA00022553"/>
    </source>
</evidence>
<evidence type="ECO:0000313" key="7">
    <source>
        <dbReference type="Proteomes" id="UP000298595"/>
    </source>
</evidence>
<evidence type="ECO:0000256" key="3">
    <source>
        <dbReference type="ARBA" id="ARBA00022679"/>
    </source>
</evidence>
<dbReference type="Gene3D" id="3.40.47.10">
    <property type="match status" value="1"/>
</dbReference>
<dbReference type="InterPro" id="IPR032821">
    <property type="entry name" value="PKS_assoc"/>
</dbReference>
<dbReference type="GO" id="GO:0006633">
    <property type="term" value="P:fatty acid biosynthetic process"/>
    <property type="evidence" value="ECO:0007669"/>
    <property type="project" value="InterPro"/>
</dbReference>
<dbReference type="SUPFAM" id="SSF53901">
    <property type="entry name" value="Thiolase-like"/>
    <property type="match status" value="1"/>
</dbReference>
<evidence type="ECO:0000256" key="4">
    <source>
        <dbReference type="RuleBase" id="RU003694"/>
    </source>
</evidence>
<dbReference type="SMART" id="SM00825">
    <property type="entry name" value="PKS_KS"/>
    <property type="match status" value="1"/>
</dbReference>
<dbReference type="InterPro" id="IPR020841">
    <property type="entry name" value="PKS_Beta-ketoAc_synthase_dom"/>
</dbReference>
<dbReference type="EMBL" id="CP032326">
    <property type="protein sequence ID" value="QCO00276.1"/>
    <property type="molecule type" value="Genomic_DNA"/>
</dbReference>
<sequence>MEDECKVAIIGVAFRFPGAATVHEYWNNLLNGVVSISRRPPEDDRDNFVPWYGSITDRDRFDHAFFNISRREAELMDPQQRLLLECGWTLQQVIGPDSTSGYVTGVYIGTTISTYLHNCMAAPLVPNSHQGFEVMLACDKDYSAARMSYKLGFTGPSIAVQTGCSSSLVAVHLACQSILTGESDVAFAGGACVQWVPHHGHYYVPGHVYSPDGMCRPFDEQAAGTAFSDGVGLVALKRLDLALQDGDDIHAVIRGTATNNSGATGVGFTAPSYQAQTILLKQAYANAQVDPGTVGFVETHGAGTRLGDPIEFNALAEVFNRARAGSCALGAVKSNIGHLASAAGIAGLIKAALCLREGCIPPHPLFNRPSPDIKLNQSPFYINTRPTEWKTLGTRFAAVSSFGVGGSNAHVVLESAPERAPAPVADGPCRVLLSAPTLELLQEHCRDLAAHLTVFPDIRLADVAHTLTNRRRVLSCARVVVAASREELIACLRDGPASMQAVVPGEGGSRDAVGGRIVALPVPRLNGPSLAVAADAAASPRPAARLADAGPPSRANSVIEVMERQLQLMRSQLRHLTAVRR</sequence>
<keyword evidence="3 4" id="KW-0808">Transferase</keyword>
<keyword evidence="6" id="KW-0614">Plasmid</keyword>
<dbReference type="Pfam" id="PF16197">
    <property type="entry name" value="KAsynt_C_assoc"/>
    <property type="match status" value="1"/>
</dbReference>
<dbReference type="CDD" id="cd00833">
    <property type="entry name" value="PKS"/>
    <property type="match status" value="1"/>
</dbReference>
<dbReference type="GO" id="GO:0004315">
    <property type="term" value="F:3-oxoacyl-[acyl-carrier-protein] synthase activity"/>
    <property type="evidence" value="ECO:0007669"/>
    <property type="project" value="InterPro"/>
</dbReference>
<dbReference type="PROSITE" id="PS52004">
    <property type="entry name" value="KS3_2"/>
    <property type="match status" value="1"/>
</dbReference>
<dbReference type="Proteomes" id="UP000298595">
    <property type="component" value="Plasmid p5"/>
</dbReference>
<dbReference type="InterPro" id="IPR050091">
    <property type="entry name" value="PKS_NRPS_Biosynth_Enz"/>
</dbReference>
<dbReference type="InterPro" id="IPR014030">
    <property type="entry name" value="Ketoacyl_synth_N"/>
</dbReference>
<dbReference type="Pfam" id="PF00109">
    <property type="entry name" value="ketoacyl-synt"/>
    <property type="match status" value="1"/>
</dbReference>
<dbReference type="InterPro" id="IPR018201">
    <property type="entry name" value="Ketoacyl_synth_AS"/>
</dbReference>
<dbReference type="GO" id="GO:0071770">
    <property type="term" value="P:DIM/DIP cell wall layer assembly"/>
    <property type="evidence" value="ECO:0007669"/>
    <property type="project" value="TreeGrafter"/>
</dbReference>
<dbReference type="KEGG" id="aare:D3093_34150"/>
<protein>
    <submittedName>
        <fullName evidence="6">Polyketide synthase</fullName>
    </submittedName>
</protein>
<comment type="similarity">
    <text evidence="4">Belongs to the thiolase-like superfamily. Beta-ketoacyl-ACP synthases family.</text>
</comment>
<dbReference type="InterPro" id="IPR014031">
    <property type="entry name" value="Ketoacyl_synth_C"/>
</dbReference>
<keyword evidence="1" id="KW-0596">Phosphopantetheine</keyword>